<sequence>MSRSNQDLKVDLTEEVVDFQELEDELANLDLKNAFVIDFDSKSNAITESQTLKIKDSKQSFFSALPATIEASNNDSLQSAEIIECDESINYISEKLPMIPSGIIECQVLHIGITYLELHADRDSIILFPHEDEAKLYAKEYPEISFYVDIQEMMFEQEITAYRSDNNKQKFLVTPSSISRLLDYLGQEEALKCFFMIKDMEKLQSECNYKPYISTILDYYMAYPKDKRCICTTDYKAFSHPVLKSEDVHIIKWHHLPKRNIKVRPCSNTIGVLKETIEKLPDTDKVLIVYTSVSQARLSILNLKEDIQKECCILCSTYNKEDTGEFYASIDELSEILSKRITFLALNKFDIKVNDKCHLITVSDTSRGSTTMSLKDITSVYDLCKPDNILSDTVIHNTIKCYDKWNDDIALLIERADKISKLQNTADELSRGDSNLQRLFSIVKSTIKNKASGRIRGRFPNIKLTRIDAWNRCAVAYMNIDSLLLRTNLYKSYYDKPECLGTALNKLYPTTTSDKLNDNQVSKEQKEREKEEKTLYKDKVAKGRLAVLDNILKLHTEGKLNMPYLEMNSRRGTRANRKIYEEVKVLYPYISIEELIAGLKTIKSGNRIGFKTFNNSVIYWALDDEHPLKLSVNKAFKVGKKYSNTEIRERMNPIIQYHLHKDWAGNERKTIALFKCFFKTIRPKREYIIQAGDKFNIHKERISKEENDLLKLLIITDSQPNKSSASIVI</sequence>
<name>A0A6H0KT57_9BACE</name>
<dbReference type="AlphaFoldDB" id="A0A6H0KT57"/>
<evidence type="ECO:0000256" key="1">
    <source>
        <dbReference type="SAM" id="Coils"/>
    </source>
</evidence>
<proteinExistence type="predicted"/>
<protein>
    <submittedName>
        <fullName evidence="2">Uncharacterized protein</fullName>
    </submittedName>
</protein>
<keyword evidence="1" id="KW-0175">Coiled coil</keyword>
<organism evidence="2 3">
    <name type="scientific">Bacteroides faecium</name>
    <dbReference type="NCBI Taxonomy" id="2715212"/>
    <lineage>
        <taxon>Bacteria</taxon>
        <taxon>Pseudomonadati</taxon>
        <taxon>Bacteroidota</taxon>
        <taxon>Bacteroidia</taxon>
        <taxon>Bacteroidales</taxon>
        <taxon>Bacteroidaceae</taxon>
        <taxon>Bacteroides</taxon>
    </lineage>
</organism>
<evidence type="ECO:0000313" key="2">
    <source>
        <dbReference type="EMBL" id="QIU96231.1"/>
    </source>
</evidence>
<dbReference type="Proteomes" id="UP000501780">
    <property type="component" value="Chromosome"/>
</dbReference>
<gene>
    <name evidence="2" type="ORF">BacF7301_19690</name>
</gene>
<dbReference type="EMBL" id="CP050831">
    <property type="protein sequence ID" value="QIU96231.1"/>
    <property type="molecule type" value="Genomic_DNA"/>
</dbReference>
<keyword evidence="3" id="KW-1185">Reference proteome</keyword>
<accession>A0A6H0KT57</accession>
<reference evidence="2 3" key="1">
    <citation type="submission" date="2020-03" db="EMBL/GenBank/DDBJ databases">
        <title>Genomic analysis of Bacteroides faecium CBA7301.</title>
        <authorList>
            <person name="Kim J."/>
            <person name="Roh S.W."/>
        </authorList>
    </citation>
    <scope>NUCLEOTIDE SEQUENCE [LARGE SCALE GENOMIC DNA]</scope>
    <source>
        <strain evidence="2 3">CBA7301</strain>
    </source>
</reference>
<dbReference type="KEGG" id="bfc:BacF7301_19690"/>
<feature type="coiled-coil region" evidence="1">
    <location>
        <begin position="5"/>
        <end position="32"/>
    </location>
</feature>
<evidence type="ECO:0000313" key="3">
    <source>
        <dbReference type="Proteomes" id="UP000501780"/>
    </source>
</evidence>
<dbReference type="RefSeq" id="WP_167965506.1">
    <property type="nucleotide sequence ID" value="NZ_CP050831.1"/>
</dbReference>